<feature type="domain" description="T6SS Phospholipase effector Tle1-like catalytic" evidence="2">
    <location>
        <begin position="87"/>
        <end position="375"/>
    </location>
</feature>
<sequence>MRIALLLSLTLLSACSTSQYSAINLQTTQTLDRQLLAKARISPQAAKTPECKDADAKAAGGVEDGYRKVRKLWQRLNQCLYNDQGPRKLVVLLDGTENTKKDNTNIWRMYNQALEQAYNGARVIPYYDKGVATSITTPFGALFGSGVSLNIRQAYRFLIEAYRPGDEIYIFGFSRGAFTARSLNGFIEVAGLPSNLKADYWDNSLLWGWTGHMHDVVEDMYDIYKSRNDGIPGFDDKLRKRLKNYQDANGIHVYGDAPANKDEKKVVVKVIGVFDTVPAVGTNLKEEPDEHRLELYAERGYHAMSLDEQRASFRLLRFGLQQSKSQVLEEVWFAGAHADVGGGYLNDPDTAKCGESPYAKGGQGLETIPLRWMLKNLESDGIFANSTSWPAECIGGPLHDEFHDAKYVISSAYKEAGLIRRKPVERDKVHASVFLRMDIPQLKAPHPLREPEARYDPINLGYARRERCQNDDLERNYTIVGTYRPNCPTTNGTVRKGANNDAVNVESAQ</sequence>
<organism evidence="3 4">
    <name type="scientific">Pseudomonas chlororaphis</name>
    <dbReference type="NCBI Taxonomy" id="587753"/>
    <lineage>
        <taxon>Bacteria</taxon>
        <taxon>Pseudomonadati</taxon>
        <taxon>Pseudomonadota</taxon>
        <taxon>Gammaproteobacteria</taxon>
        <taxon>Pseudomonadales</taxon>
        <taxon>Pseudomonadaceae</taxon>
        <taxon>Pseudomonas</taxon>
    </lineage>
</organism>
<feature type="signal peptide" evidence="1">
    <location>
        <begin position="1"/>
        <end position="22"/>
    </location>
</feature>
<evidence type="ECO:0000256" key="1">
    <source>
        <dbReference type="SAM" id="SignalP"/>
    </source>
</evidence>
<dbReference type="EMBL" id="CP027753">
    <property type="protein sequence ID" value="AZE49902.1"/>
    <property type="molecule type" value="Genomic_DNA"/>
</dbReference>
<gene>
    <name evidence="3" type="ORF">C4K04_4237</name>
</gene>
<dbReference type="InterPro" id="IPR029058">
    <property type="entry name" value="AB_hydrolase_fold"/>
</dbReference>
<dbReference type="Pfam" id="PF09994">
    <property type="entry name" value="T6SS_Tle1-like_cat"/>
    <property type="match status" value="1"/>
</dbReference>
<dbReference type="InterPro" id="IPR018712">
    <property type="entry name" value="Tle1-like_cat"/>
</dbReference>
<dbReference type="SUPFAM" id="SSF53474">
    <property type="entry name" value="alpha/beta-Hydrolases"/>
    <property type="match status" value="1"/>
</dbReference>
<dbReference type="PANTHER" id="PTHR33840">
    <property type="match status" value="1"/>
</dbReference>
<dbReference type="AlphaFoldDB" id="A0A3G7TU41"/>
<keyword evidence="1" id="KW-0732">Signal</keyword>
<dbReference type="PANTHER" id="PTHR33840:SF1">
    <property type="entry name" value="TLE1 PHOSPHOLIPASE DOMAIN-CONTAINING PROTEIN"/>
    <property type="match status" value="1"/>
</dbReference>
<accession>A0A3G7TU41</accession>
<dbReference type="RefSeq" id="WP_124321487.1">
    <property type="nucleotide sequence ID" value="NZ_CP027753.1"/>
</dbReference>
<feature type="chain" id="PRO_5018030691" description="T6SS Phospholipase effector Tle1-like catalytic domain-containing protein" evidence="1">
    <location>
        <begin position="23"/>
        <end position="509"/>
    </location>
</feature>
<dbReference type="PROSITE" id="PS51257">
    <property type="entry name" value="PROKAR_LIPOPROTEIN"/>
    <property type="match status" value="1"/>
</dbReference>
<evidence type="ECO:0000259" key="2">
    <source>
        <dbReference type="Pfam" id="PF09994"/>
    </source>
</evidence>
<reference evidence="3 4" key="1">
    <citation type="submission" date="2018-03" db="EMBL/GenBank/DDBJ databases">
        <title>Diversity of phytobeneficial traits revealed by whole-genome analysis of worldwide-isolated phenazine-producing Pseudomonas spp.</title>
        <authorList>
            <person name="Biessy A."/>
            <person name="Novinscak A."/>
            <person name="Blom J."/>
            <person name="Leger G."/>
            <person name="Thomashow L.S."/>
            <person name="Cazorla F.M."/>
            <person name="Josic D."/>
            <person name="Filion M."/>
        </authorList>
    </citation>
    <scope>NUCLEOTIDE SEQUENCE [LARGE SCALE GENOMIC DNA]</scope>
    <source>
        <strain evidence="3 4">B25</strain>
    </source>
</reference>
<proteinExistence type="predicted"/>
<dbReference type="Proteomes" id="UP000268048">
    <property type="component" value="Chromosome"/>
</dbReference>
<evidence type="ECO:0000313" key="4">
    <source>
        <dbReference type="Proteomes" id="UP000268048"/>
    </source>
</evidence>
<evidence type="ECO:0000313" key="3">
    <source>
        <dbReference type="EMBL" id="AZE49902.1"/>
    </source>
</evidence>
<name>A0A3G7TU41_9PSED</name>
<protein>
    <recommendedName>
        <fullName evidence="2">T6SS Phospholipase effector Tle1-like catalytic domain-containing protein</fullName>
    </recommendedName>
</protein>